<dbReference type="Proteomes" id="UP001500751">
    <property type="component" value="Unassembled WGS sequence"/>
</dbReference>
<feature type="transmembrane region" description="Helical" evidence="2">
    <location>
        <begin position="316"/>
        <end position="336"/>
    </location>
</feature>
<keyword evidence="2" id="KW-1133">Transmembrane helix</keyword>
<dbReference type="RefSeq" id="WP_344665428.1">
    <property type="nucleotide sequence ID" value="NZ_BAAAQN010000009.1"/>
</dbReference>
<protein>
    <recommendedName>
        <fullName evidence="5">Integral membrane protein</fullName>
    </recommendedName>
</protein>
<proteinExistence type="predicted"/>
<feature type="compositionally biased region" description="Low complexity" evidence="1">
    <location>
        <begin position="17"/>
        <end position="37"/>
    </location>
</feature>
<feature type="transmembrane region" description="Helical" evidence="2">
    <location>
        <begin position="430"/>
        <end position="448"/>
    </location>
</feature>
<gene>
    <name evidence="3" type="ORF">GCM10009839_22080</name>
</gene>
<sequence length="486" mass="51249">MTTGADGEDAAERAESAGESVSGGNAGAEPESRSASAKRSDSAKHGNSGNSGNGGSEAVDRAELAALRARVAELESAGATKATPKKHRLRSFFSALLIFLAWVLAPLSVVATWSAGIVGDTSRYVDTVSPLATDPDIQAATANRVTTAIMSQLDIATLAQEVAPDDRPRLEQLLQKASGPITGALTSFVHDRTLNILASDWFATFWDNANRAAHASVNKLLTGEGGGAVQVQNGAVTVDLAPLVDRVKTELVADGITVADKLPEVHTSFTIMQADNIGKYRTWFRLLQIVGNWLPFIALACVAGGVLLARDRRRALVVAGLGVFVAAGLVGIGVRLGRTFYLGALPADVSQAAASSVYDTMSRFLITTCRTTAVLGLLVGLAAWLSGPSRPAVIVRGFWHVGIDATRQFADGLGMKTGPVGGFVYRYRPWITWGAVLIAGVALALWHYPTGLVVFWLAIACVAVLVLVEFFAEAPRTKTTRPSESR</sequence>
<name>A0ABN2TY01_9ACTN</name>
<accession>A0ABN2TY01</accession>
<feature type="transmembrane region" description="Helical" evidence="2">
    <location>
        <begin position="364"/>
        <end position="386"/>
    </location>
</feature>
<evidence type="ECO:0000313" key="3">
    <source>
        <dbReference type="EMBL" id="GAA2023966.1"/>
    </source>
</evidence>
<evidence type="ECO:0000256" key="1">
    <source>
        <dbReference type="SAM" id="MobiDB-lite"/>
    </source>
</evidence>
<feature type="transmembrane region" description="Helical" evidence="2">
    <location>
        <begin position="91"/>
        <end position="113"/>
    </location>
</feature>
<feature type="region of interest" description="Disordered" evidence="1">
    <location>
        <begin position="1"/>
        <end position="57"/>
    </location>
</feature>
<evidence type="ECO:0000256" key="2">
    <source>
        <dbReference type="SAM" id="Phobius"/>
    </source>
</evidence>
<keyword evidence="4" id="KW-1185">Reference proteome</keyword>
<organism evidence="3 4">
    <name type="scientific">Catenulispora yoronensis</name>
    <dbReference type="NCBI Taxonomy" id="450799"/>
    <lineage>
        <taxon>Bacteria</taxon>
        <taxon>Bacillati</taxon>
        <taxon>Actinomycetota</taxon>
        <taxon>Actinomycetes</taxon>
        <taxon>Catenulisporales</taxon>
        <taxon>Catenulisporaceae</taxon>
        <taxon>Catenulispora</taxon>
    </lineage>
</organism>
<comment type="caution">
    <text evidence="3">The sequence shown here is derived from an EMBL/GenBank/DDBJ whole genome shotgun (WGS) entry which is preliminary data.</text>
</comment>
<evidence type="ECO:0000313" key="4">
    <source>
        <dbReference type="Proteomes" id="UP001500751"/>
    </source>
</evidence>
<dbReference type="EMBL" id="BAAAQN010000009">
    <property type="protein sequence ID" value="GAA2023966.1"/>
    <property type="molecule type" value="Genomic_DNA"/>
</dbReference>
<keyword evidence="2" id="KW-0812">Transmembrane</keyword>
<keyword evidence="2" id="KW-0472">Membrane</keyword>
<feature type="transmembrane region" description="Helical" evidence="2">
    <location>
        <begin position="454"/>
        <end position="472"/>
    </location>
</feature>
<evidence type="ECO:0008006" key="5">
    <source>
        <dbReference type="Google" id="ProtNLM"/>
    </source>
</evidence>
<reference evidence="4" key="1">
    <citation type="journal article" date="2019" name="Int. J. Syst. Evol. Microbiol.">
        <title>The Global Catalogue of Microorganisms (GCM) 10K type strain sequencing project: providing services to taxonomists for standard genome sequencing and annotation.</title>
        <authorList>
            <consortium name="The Broad Institute Genomics Platform"/>
            <consortium name="The Broad Institute Genome Sequencing Center for Infectious Disease"/>
            <person name="Wu L."/>
            <person name="Ma J."/>
        </authorList>
    </citation>
    <scope>NUCLEOTIDE SEQUENCE [LARGE SCALE GENOMIC DNA]</scope>
    <source>
        <strain evidence="4">JCM 16014</strain>
    </source>
</reference>
<feature type="transmembrane region" description="Helical" evidence="2">
    <location>
        <begin position="290"/>
        <end position="309"/>
    </location>
</feature>